<dbReference type="PROSITE" id="PS51391">
    <property type="entry name" value="CID"/>
    <property type="match status" value="1"/>
</dbReference>
<evidence type="ECO:0000256" key="2">
    <source>
        <dbReference type="ARBA" id="ARBA00022553"/>
    </source>
</evidence>
<feature type="region of interest" description="Disordered" evidence="6">
    <location>
        <begin position="368"/>
        <end position="426"/>
    </location>
</feature>
<feature type="compositionally biased region" description="Acidic residues" evidence="6">
    <location>
        <begin position="484"/>
        <end position="495"/>
    </location>
</feature>
<feature type="region of interest" description="Disordered" evidence="6">
    <location>
        <begin position="281"/>
        <end position="335"/>
    </location>
</feature>
<dbReference type="PANTHER" id="PTHR12460">
    <property type="entry name" value="CYCLIN-DEPENDENT KINASE INHIBITOR-RELATED PROTEIN"/>
    <property type="match status" value="1"/>
</dbReference>
<dbReference type="SUPFAM" id="SSF48464">
    <property type="entry name" value="ENTH/VHS domain"/>
    <property type="match status" value="1"/>
</dbReference>
<evidence type="ECO:0000313" key="8">
    <source>
        <dbReference type="Proteomes" id="UP000504606"/>
    </source>
</evidence>
<feature type="compositionally biased region" description="Pro residues" evidence="6">
    <location>
        <begin position="588"/>
        <end position="605"/>
    </location>
</feature>
<feature type="region of interest" description="Disordered" evidence="6">
    <location>
        <begin position="443"/>
        <end position="611"/>
    </location>
</feature>
<evidence type="ECO:0000256" key="6">
    <source>
        <dbReference type="SAM" id="MobiDB-lite"/>
    </source>
</evidence>
<dbReference type="Proteomes" id="UP000504606">
    <property type="component" value="Unplaced"/>
</dbReference>
<proteinExistence type="predicted"/>
<keyword evidence="8" id="KW-1185">Reference proteome</keyword>
<sequence>MSVFNDQAFEKKLLGLKDSQESISTLSDWCLQHKQHHKKIVATWLSVLKKVRVENRLTLFYLANDVIQYSKRKNYDFVESWGTALQKATTMVRHDKVMIRIMRIFKIWGERNVYNEEFLTDLRGLLTAKKATPATPQAKPSDTPTTAPVATSSTEFNASNLFDRMHRCKDLEDDTDLKLKVVNDCKLVNFNDLEAFRTMLKDRKHADGVAGELDDAISQVEAYRKALEIEISERKTVIDLLQQGSKFYETEKNDARVVFNAYRNFSSRVKSLKRKLDELIPTLSSPVPSPDVNAPSPSPDSDIDLPNDDDLSGKLMQNTRRVSPPPRARTQGGDMDNMPNCFSSFMGGGALPFDIKSNFFVDDGSNRANILGTSEDEPEESPPSFEKESFRQPVEYDDTVHNRKSDVDHRSFLSHSSSPKDVDHRILNNRFKKDVDHRNLISLTGSPRELQPPPLPPNLWGDVDQDYRTPPPSKQQSRPGDNVESVDMEMSDEEEIERHQDKGRSREHSPSKKSVGGSQAPESPIKDREELGKSRSPHLPNPSKTTPQRFNVPPPTTRPPFPPPPRPLFPDAQFAPSLGGDFNKFSMPPIPPPPALPLSGPPPGLPLRLRHPGMNFLPPNLTLPPNPLLAIQNRSPVPAALVAQRTLEASPSHSMPTSTTQQVTPSGTQSSGPEESDTESIGQYLNMGLSDDEEIKEMVASMDPQLLQEVVDGINIGNGSDKLDLSSLMPNNGEIEEGDGDWNGQGDFVDPNNRGRPWKPSRLSVPGTPPGLAMPHPSMSPGAPRFRGHGLNWRSPPMHERGGRGRGFYRPFRGRGPPMPRQPYGGNW</sequence>
<dbReference type="GeneID" id="113204997"/>
<accession>A0A6J1S4Q8</accession>
<dbReference type="Gene3D" id="6.10.250.2560">
    <property type="match status" value="1"/>
</dbReference>
<comment type="subunit">
    <text evidence="4">Associates with the RNA polymerase II complex.</text>
</comment>
<feature type="compositionally biased region" description="Low complexity" evidence="6">
    <location>
        <begin position="808"/>
        <end position="828"/>
    </location>
</feature>
<feature type="region of interest" description="Disordered" evidence="6">
    <location>
        <begin position="648"/>
        <end position="680"/>
    </location>
</feature>
<dbReference type="FunFam" id="1.25.40.90:FF:000020">
    <property type="entry name" value="regulation of nuclear pre-mRNA domain-containing protein 2 isoform X1"/>
    <property type="match status" value="1"/>
</dbReference>
<dbReference type="CDD" id="cd16981">
    <property type="entry name" value="CID_RPRD_like"/>
    <property type="match status" value="1"/>
</dbReference>
<dbReference type="AlphaFoldDB" id="A0A6J1S4Q8"/>
<feature type="compositionally biased region" description="Basic and acidic residues" evidence="6">
    <location>
        <begin position="496"/>
        <end position="510"/>
    </location>
</feature>
<evidence type="ECO:0000256" key="1">
    <source>
        <dbReference type="ARBA" id="ARBA00022481"/>
    </source>
</evidence>
<feature type="region of interest" description="Disordered" evidence="6">
    <location>
        <begin position="131"/>
        <end position="150"/>
    </location>
</feature>
<dbReference type="Pfam" id="PF04818">
    <property type="entry name" value="CID"/>
    <property type="match status" value="1"/>
</dbReference>
<evidence type="ECO:0000256" key="5">
    <source>
        <dbReference type="ARBA" id="ARBA00067342"/>
    </source>
</evidence>
<dbReference type="RefSeq" id="XP_026276194.1">
    <property type="nucleotide sequence ID" value="XM_026420409.2"/>
</dbReference>
<keyword evidence="3" id="KW-0007">Acetylation</keyword>
<evidence type="ECO:0000259" key="7">
    <source>
        <dbReference type="PROSITE" id="PS51391"/>
    </source>
</evidence>
<reference evidence="9" key="1">
    <citation type="submission" date="2025-08" db="UniProtKB">
        <authorList>
            <consortium name="RefSeq"/>
        </authorList>
    </citation>
    <scope>IDENTIFICATION</scope>
    <source>
        <tissue evidence="9">Whole organism</tissue>
    </source>
</reference>
<evidence type="ECO:0000256" key="3">
    <source>
        <dbReference type="ARBA" id="ARBA00022990"/>
    </source>
</evidence>
<dbReference type="GO" id="GO:0031124">
    <property type="term" value="P:mRNA 3'-end processing"/>
    <property type="evidence" value="ECO:0007669"/>
    <property type="project" value="TreeGrafter"/>
</dbReference>
<organism evidence="8 9">
    <name type="scientific">Frankliniella occidentalis</name>
    <name type="common">Western flower thrips</name>
    <name type="synonym">Euthrips occidentalis</name>
    <dbReference type="NCBI Taxonomy" id="133901"/>
    <lineage>
        <taxon>Eukaryota</taxon>
        <taxon>Metazoa</taxon>
        <taxon>Ecdysozoa</taxon>
        <taxon>Arthropoda</taxon>
        <taxon>Hexapoda</taxon>
        <taxon>Insecta</taxon>
        <taxon>Pterygota</taxon>
        <taxon>Neoptera</taxon>
        <taxon>Paraneoptera</taxon>
        <taxon>Thysanoptera</taxon>
        <taxon>Terebrantia</taxon>
        <taxon>Thripoidea</taxon>
        <taxon>Thripidae</taxon>
        <taxon>Frankliniella</taxon>
    </lineage>
</organism>
<gene>
    <name evidence="9" type="primary">LOC113204997</name>
</gene>
<dbReference type="InterPro" id="IPR008942">
    <property type="entry name" value="ENTH_VHS"/>
</dbReference>
<protein>
    <recommendedName>
        <fullName evidence="5">Regulation of nuclear pre-mRNA domain-containing protein 2</fullName>
    </recommendedName>
</protein>
<dbReference type="GO" id="GO:0000993">
    <property type="term" value="F:RNA polymerase II complex binding"/>
    <property type="evidence" value="ECO:0007669"/>
    <property type="project" value="TreeGrafter"/>
</dbReference>
<feature type="domain" description="CID" evidence="7">
    <location>
        <begin position="1"/>
        <end position="130"/>
    </location>
</feature>
<keyword evidence="1" id="KW-0488">Methylation</keyword>
<dbReference type="PANTHER" id="PTHR12460:SF40">
    <property type="entry name" value="REGULATION OF NUCLEAR PRE-MRNA DOMAIN-CONTAINING PROTEIN 2"/>
    <property type="match status" value="1"/>
</dbReference>
<evidence type="ECO:0000256" key="4">
    <source>
        <dbReference type="ARBA" id="ARBA00062892"/>
    </source>
</evidence>
<keyword evidence="2" id="KW-0597">Phosphoprotein</keyword>
<feature type="compositionally biased region" description="Acidic residues" evidence="6">
    <location>
        <begin position="301"/>
        <end position="310"/>
    </location>
</feature>
<feature type="region of interest" description="Disordered" evidence="6">
    <location>
        <begin position="793"/>
        <end position="828"/>
    </location>
</feature>
<dbReference type="SMART" id="SM00582">
    <property type="entry name" value="RPR"/>
    <property type="match status" value="1"/>
</dbReference>
<feature type="compositionally biased region" description="Basic and acidic residues" evidence="6">
    <location>
        <begin position="524"/>
        <end position="533"/>
    </location>
</feature>
<feature type="compositionally biased region" description="Basic and acidic residues" evidence="6">
    <location>
        <begin position="398"/>
        <end position="411"/>
    </location>
</feature>
<dbReference type="Gene3D" id="1.25.40.90">
    <property type="match status" value="1"/>
</dbReference>
<name>A0A6J1S4Q8_FRAOC</name>
<evidence type="ECO:0000313" key="9">
    <source>
        <dbReference type="RefSeq" id="XP_026276194.1"/>
    </source>
</evidence>
<feature type="compositionally biased region" description="Pro residues" evidence="6">
    <location>
        <begin position="552"/>
        <end position="568"/>
    </location>
</feature>
<dbReference type="InterPro" id="IPR006569">
    <property type="entry name" value="CID_dom"/>
</dbReference>